<evidence type="ECO:0000313" key="2">
    <source>
        <dbReference type="EMBL" id="MEV4287319.1"/>
    </source>
</evidence>
<comment type="caution">
    <text evidence="2">The sequence shown here is derived from an EMBL/GenBank/DDBJ whole genome shotgun (WGS) entry which is preliminary data.</text>
</comment>
<gene>
    <name evidence="2" type="ORF">AB0K40_17580</name>
</gene>
<evidence type="ECO:0000256" key="1">
    <source>
        <dbReference type="SAM" id="MobiDB-lite"/>
    </source>
</evidence>
<dbReference type="EMBL" id="JBFARM010000005">
    <property type="protein sequence ID" value="MEV4287319.1"/>
    <property type="molecule type" value="Genomic_DNA"/>
</dbReference>
<dbReference type="RefSeq" id="WP_364450620.1">
    <property type="nucleotide sequence ID" value="NZ_JBFARM010000005.1"/>
</dbReference>
<name>A0ABV3H466_9ACTN</name>
<dbReference type="Proteomes" id="UP001552427">
    <property type="component" value="Unassembled WGS sequence"/>
</dbReference>
<sequence length="158" mass="17465">MANRTGAPLPDIPGCSVELDDSGTYHLTHHSGRRAIAYTERQVILAGMALGALATLTDKSPQEFAEAPPLQPIGPPQERPEPAPAAIVWRPHVPRSPRPIRVYGHSCCRAYEWCCEAGQFFVLREGEHGRLEEAGRGVYAKARQVWDELLAEHARTHI</sequence>
<organism evidence="2 3">
    <name type="scientific">Nonomuraea bangladeshensis</name>
    <dbReference type="NCBI Taxonomy" id="404385"/>
    <lineage>
        <taxon>Bacteria</taxon>
        <taxon>Bacillati</taxon>
        <taxon>Actinomycetota</taxon>
        <taxon>Actinomycetes</taxon>
        <taxon>Streptosporangiales</taxon>
        <taxon>Streptosporangiaceae</taxon>
        <taxon>Nonomuraea</taxon>
    </lineage>
</organism>
<accession>A0ABV3H466</accession>
<evidence type="ECO:0000313" key="3">
    <source>
        <dbReference type="Proteomes" id="UP001552427"/>
    </source>
</evidence>
<protein>
    <submittedName>
        <fullName evidence="2">Uncharacterized protein</fullName>
    </submittedName>
</protein>
<reference evidence="2 3" key="1">
    <citation type="submission" date="2024-06" db="EMBL/GenBank/DDBJ databases">
        <title>The Natural Products Discovery Center: Release of the First 8490 Sequenced Strains for Exploring Actinobacteria Biosynthetic Diversity.</title>
        <authorList>
            <person name="Kalkreuter E."/>
            <person name="Kautsar S.A."/>
            <person name="Yang D."/>
            <person name="Bader C.D."/>
            <person name="Teijaro C.N."/>
            <person name="Fluegel L."/>
            <person name="Davis C.M."/>
            <person name="Simpson J.R."/>
            <person name="Lauterbach L."/>
            <person name="Steele A.D."/>
            <person name="Gui C."/>
            <person name="Meng S."/>
            <person name="Li G."/>
            <person name="Viehrig K."/>
            <person name="Ye F."/>
            <person name="Su P."/>
            <person name="Kiefer A.F."/>
            <person name="Nichols A."/>
            <person name="Cepeda A.J."/>
            <person name="Yan W."/>
            <person name="Fan B."/>
            <person name="Jiang Y."/>
            <person name="Adhikari A."/>
            <person name="Zheng C.-J."/>
            <person name="Schuster L."/>
            <person name="Cowan T.M."/>
            <person name="Smanski M.J."/>
            <person name="Chevrette M.G."/>
            <person name="De Carvalho L.P.S."/>
            <person name="Shen B."/>
        </authorList>
    </citation>
    <scope>NUCLEOTIDE SEQUENCE [LARGE SCALE GENOMIC DNA]</scope>
    <source>
        <strain evidence="2 3">NPDC049574</strain>
    </source>
</reference>
<keyword evidence="3" id="KW-1185">Reference proteome</keyword>
<feature type="region of interest" description="Disordered" evidence="1">
    <location>
        <begin position="60"/>
        <end position="82"/>
    </location>
</feature>
<proteinExistence type="predicted"/>